<protein>
    <submittedName>
        <fullName evidence="3">Uncharacterized protein</fullName>
    </submittedName>
</protein>
<keyword evidence="2" id="KW-0472">Membrane</keyword>
<evidence type="ECO:0000256" key="1">
    <source>
        <dbReference type="SAM" id="MobiDB-lite"/>
    </source>
</evidence>
<dbReference type="RefSeq" id="WP_263608277.1">
    <property type="nucleotide sequence ID" value="NZ_JAOVQM010000003.1"/>
</dbReference>
<feature type="transmembrane region" description="Helical" evidence="2">
    <location>
        <begin position="48"/>
        <end position="69"/>
    </location>
</feature>
<accession>A0ABT2Y5U0</accession>
<comment type="caution">
    <text evidence="3">The sequence shown here is derived from an EMBL/GenBank/DDBJ whole genome shotgun (WGS) entry which is preliminary data.</text>
</comment>
<keyword evidence="2" id="KW-0812">Transmembrane</keyword>
<sequence length="384" mass="43651">MRDKDIKALLKSTMESQIPDVLSRIDLQSIDILDAPKPRFNAIFKERFASIALTLIATTMLIVGLISLGRTPNNPIEIPMTLTAEKTYSFSAISSSTLLNAIDLELNQTQNMILLSSMMNQETHMKQRVALLNPYFNMIELFISSDESLTFSDPIASTLSGYTYQVSYEIVSLNNETATYVFHYNETQSGDETLTEGVLVLEQQSFYLEGTKVVNGEKTIITTKTYNNPLLKDLQYVEFISTEVANTQWFDYGVYINGDQIESAEVRLETIGENLRIRLTYEHELDDIEVDIKAMRVLDNGIAKIRAEYEYQGDGFEEKGSILVSVEVDPILNTNEYRYEITNSKGEKDDFMGNRGHHDYGKDKDHSDDEDSDDDHPGRDNKNR</sequence>
<evidence type="ECO:0000313" key="4">
    <source>
        <dbReference type="Proteomes" id="UP001177160"/>
    </source>
</evidence>
<dbReference type="Proteomes" id="UP001177160">
    <property type="component" value="Unassembled WGS sequence"/>
</dbReference>
<feature type="region of interest" description="Disordered" evidence="1">
    <location>
        <begin position="345"/>
        <end position="384"/>
    </location>
</feature>
<dbReference type="EMBL" id="JAOVQM010000003">
    <property type="protein sequence ID" value="MCV2232106.1"/>
    <property type="molecule type" value="Genomic_DNA"/>
</dbReference>
<keyword evidence="2" id="KW-1133">Transmembrane helix</keyword>
<reference evidence="3" key="1">
    <citation type="submission" date="2022-09" db="EMBL/GenBank/DDBJ databases">
        <title>Novel Mycoplasma species identified in domestic and wild animals.</title>
        <authorList>
            <person name="Volokhov D.V."/>
            <person name="Furtak V.A."/>
            <person name="Zagorodnyaya T.A."/>
        </authorList>
    </citation>
    <scope>NUCLEOTIDE SEQUENCE</scope>
    <source>
        <strain evidence="3">Oakley</strain>
    </source>
</reference>
<feature type="compositionally biased region" description="Basic and acidic residues" evidence="1">
    <location>
        <begin position="375"/>
        <end position="384"/>
    </location>
</feature>
<keyword evidence="4" id="KW-1185">Reference proteome</keyword>
<gene>
    <name evidence="3" type="ORF">N7548_04610</name>
</gene>
<evidence type="ECO:0000313" key="3">
    <source>
        <dbReference type="EMBL" id="MCV2232106.1"/>
    </source>
</evidence>
<evidence type="ECO:0000256" key="2">
    <source>
        <dbReference type="SAM" id="Phobius"/>
    </source>
</evidence>
<organism evidence="3 4">
    <name type="scientific">Paracholeplasma manati</name>
    <dbReference type="NCBI Taxonomy" id="591373"/>
    <lineage>
        <taxon>Bacteria</taxon>
        <taxon>Bacillati</taxon>
        <taxon>Mycoplasmatota</taxon>
        <taxon>Mollicutes</taxon>
        <taxon>Acholeplasmatales</taxon>
        <taxon>Acholeplasmataceae</taxon>
        <taxon>Paracholeplasma</taxon>
    </lineage>
</organism>
<name>A0ABT2Y5U0_9MOLU</name>
<proteinExistence type="predicted"/>
<feature type="compositionally biased region" description="Basic and acidic residues" evidence="1">
    <location>
        <begin position="345"/>
        <end position="367"/>
    </location>
</feature>